<feature type="transmembrane region" description="Helical" evidence="1">
    <location>
        <begin position="185"/>
        <end position="209"/>
    </location>
</feature>
<feature type="domain" description="Archaeal Type IV pilin N-terminal" evidence="2">
    <location>
        <begin position="185"/>
        <end position="258"/>
    </location>
</feature>
<dbReference type="OrthoDB" id="241375at2157"/>
<evidence type="ECO:0000259" key="2">
    <source>
        <dbReference type="Pfam" id="PF07790"/>
    </source>
</evidence>
<organism evidence="3 4">
    <name type="scientific">Haloglomus irregulare</name>
    <dbReference type="NCBI Taxonomy" id="2234134"/>
    <lineage>
        <taxon>Archaea</taxon>
        <taxon>Methanobacteriati</taxon>
        <taxon>Methanobacteriota</taxon>
        <taxon>Stenosarchaea group</taxon>
        <taxon>Halobacteria</taxon>
        <taxon>Halobacteriales</taxon>
        <taxon>Natronomonadaceae</taxon>
        <taxon>Haloglomus</taxon>
    </lineage>
</organism>
<sequence length="315" mass="31298">MPSRRQFIAGCTALGLGAVPTVGAAGSRPTADLDAALDVFGSGDVTGRVSPRALPRLGEAVATVADVAPDLAETAAGRLPSAPEALATTESGLGALTDADVHATTVAPAIGGVDALAVGVDFAARGPVVRARVVGVDGAPARDGALAALSRAGLPVAGLEPLAVRDGDALALYAGVPDRGDEQPVLLALVLVVLAAVVGAFVLGIGGSASAGGSSSDRRTEAPQVSFSFEYDADVERVTVTHDGGDSVPAEELQLAYESGGGITVDTWVDERDDTVTAGDSFTTESTVDSGGTVRVVWQNSDGSGAATLARFDVP</sequence>
<comment type="caution">
    <text evidence="3">The sequence shown here is derived from an EMBL/GenBank/DDBJ whole genome shotgun (WGS) entry which is preliminary data.</text>
</comment>
<dbReference type="RefSeq" id="WP_144263425.1">
    <property type="nucleotide sequence ID" value="NZ_QMDX01000020.1"/>
</dbReference>
<accession>A0A554MUY8</accession>
<evidence type="ECO:0000313" key="3">
    <source>
        <dbReference type="EMBL" id="TSD08943.1"/>
    </source>
</evidence>
<dbReference type="PROSITE" id="PS51318">
    <property type="entry name" value="TAT"/>
    <property type="match status" value="1"/>
</dbReference>
<dbReference type="Pfam" id="PF07790">
    <property type="entry name" value="Pilin_N"/>
    <property type="match status" value="1"/>
</dbReference>
<reference evidence="3 4" key="1">
    <citation type="submission" date="2018-06" db="EMBL/GenBank/DDBJ databases">
        <title>Natronomonas sp. F16-60 a new haloarchaeon isolated from a solar saltern of Isla Cristina, Huelva, Spain.</title>
        <authorList>
            <person name="Duran-Viseras A."/>
            <person name="Sanchez-Porro C."/>
            <person name="Ventosa A."/>
        </authorList>
    </citation>
    <scope>NUCLEOTIDE SEQUENCE [LARGE SCALE GENOMIC DNA]</scope>
    <source>
        <strain evidence="3 4">F16-60</strain>
    </source>
</reference>
<keyword evidence="4" id="KW-1185">Reference proteome</keyword>
<dbReference type="Proteomes" id="UP000319894">
    <property type="component" value="Unassembled WGS sequence"/>
</dbReference>
<gene>
    <name evidence="3" type="ORF">DP107_17570</name>
</gene>
<dbReference type="InParanoid" id="A0A554MUY8"/>
<protein>
    <recommendedName>
        <fullName evidence="2">Archaeal Type IV pilin N-terminal domain-containing protein</fullName>
    </recommendedName>
</protein>
<keyword evidence="1" id="KW-1133">Transmembrane helix</keyword>
<evidence type="ECO:0000256" key="1">
    <source>
        <dbReference type="SAM" id="Phobius"/>
    </source>
</evidence>
<dbReference type="InterPro" id="IPR006311">
    <property type="entry name" value="TAT_signal"/>
</dbReference>
<name>A0A554MUY8_9EURY</name>
<dbReference type="AlphaFoldDB" id="A0A554MUY8"/>
<dbReference type="EMBL" id="QMDX01000020">
    <property type="protein sequence ID" value="TSD08943.1"/>
    <property type="molecule type" value="Genomic_DNA"/>
</dbReference>
<proteinExistence type="predicted"/>
<keyword evidence="1" id="KW-0812">Transmembrane</keyword>
<evidence type="ECO:0000313" key="4">
    <source>
        <dbReference type="Proteomes" id="UP000319894"/>
    </source>
</evidence>
<dbReference type="InterPro" id="IPR012859">
    <property type="entry name" value="Pilin_N_archaeal"/>
</dbReference>
<keyword evidence="1" id="KW-0472">Membrane</keyword>